<dbReference type="AlphaFoldDB" id="V4AKC3"/>
<feature type="compositionally biased region" description="Basic and acidic residues" evidence="2">
    <location>
        <begin position="596"/>
        <end position="608"/>
    </location>
</feature>
<dbReference type="Proteomes" id="UP000030746">
    <property type="component" value="Unassembled WGS sequence"/>
</dbReference>
<dbReference type="KEGG" id="lgi:LOTGIDRAFT_228212"/>
<organism evidence="3 4">
    <name type="scientific">Lottia gigantea</name>
    <name type="common">Giant owl limpet</name>
    <dbReference type="NCBI Taxonomy" id="225164"/>
    <lineage>
        <taxon>Eukaryota</taxon>
        <taxon>Metazoa</taxon>
        <taxon>Spiralia</taxon>
        <taxon>Lophotrochozoa</taxon>
        <taxon>Mollusca</taxon>
        <taxon>Gastropoda</taxon>
        <taxon>Patellogastropoda</taxon>
        <taxon>Lottioidea</taxon>
        <taxon>Lottiidae</taxon>
        <taxon>Lottia</taxon>
    </lineage>
</organism>
<keyword evidence="1" id="KW-0175">Coiled coil</keyword>
<accession>V4AKC3</accession>
<dbReference type="GeneID" id="20247577"/>
<reference evidence="3 4" key="1">
    <citation type="journal article" date="2013" name="Nature">
        <title>Insights into bilaterian evolution from three spiralian genomes.</title>
        <authorList>
            <person name="Simakov O."/>
            <person name="Marletaz F."/>
            <person name="Cho S.J."/>
            <person name="Edsinger-Gonzales E."/>
            <person name="Havlak P."/>
            <person name="Hellsten U."/>
            <person name="Kuo D.H."/>
            <person name="Larsson T."/>
            <person name="Lv J."/>
            <person name="Arendt D."/>
            <person name="Savage R."/>
            <person name="Osoegawa K."/>
            <person name="de Jong P."/>
            <person name="Grimwood J."/>
            <person name="Chapman J.A."/>
            <person name="Shapiro H."/>
            <person name="Aerts A."/>
            <person name="Otillar R.P."/>
            <person name="Terry A.Y."/>
            <person name="Boore J.L."/>
            <person name="Grigoriev I.V."/>
            <person name="Lindberg D.R."/>
            <person name="Seaver E.C."/>
            <person name="Weisblat D.A."/>
            <person name="Putnam N.H."/>
            <person name="Rokhsar D.S."/>
        </authorList>
    </citation>
    <scope>NUCLEOTIDE SEQUENCE [LARGE SCALE GENOMIC DNA]</scope>
</reference>
<feature type="region of interest" description="Disordered" evidence="2">
    <location>
        <begin position="84"/>
        <end position="135"/>
    </location>
</feature>
<dbReference type="OrthoDB" id="432970at2759"/>
<dbReference type="RefSeq" id="XP_009051414.1">
    <property type="nucleotide sequence ID" value="XM_009053166.1"/>
</dbReference>
<feature type="compositionally biased region" description="Basic residues" evidence="2">
    <location>
        <begin position="104"/>
        <end position="116"/>
    </location>
</feature>
<keyword evidence="4" id="KW-1185">Reference proteome</keyword>
<proteinExistence type="predicted"/>
<dbReference type="EMBL" id="KB201304">
    <property type="protein sequence ID" value="ESO97552.1"/>
    <property type="molecule type" value="Genomic_DNA"/>
</dbReference>
<dbReference type="OMA" id="VCENESC"/>
<evidence type="ECO:0000256" key="1">
    <source>
        <dbReference type="SAM" id="Coils"/>
    </source>
</evidence>
<feature type="region of interest" description="Disordered" evidence="2">
    <location>
        <begin position="224"/>
        <end position="245"/>
    </location>
</feature>
<feature type="region of interest" description="Disordered" evidence="2">
    <location>
        <begin position="149"/>
        <end position="197"/>
    </location>
</feature>
<feature type="compositionally biased region" description="Polar residues" evidence="2">
    <location>
        <begin position="694"/>
        <end position="705"/>
    </location>
</feature>
<dbReference type="CTD" id="20247577"/>
<feature type="region of interest" description="Disordered" evidence="2">
    <location>
        <begin position="264"/>
        <end position="333"/>
    </location>
</feature>
<feature type="compositionally biased region" description="Basic and acidic residues" evidence="2">
    <location>
        <begin position="308"/>
        <end position="330"/>
    </location>
</feature>
<feature type="region of interest" description="Disordered" evidence="2">
    <location>
        <begin position="402"/>
        <end position="427"/>
    </location>
</feature>
<evidence type="ECO:0000313" key="3">
    <source>
        <dbReference type="EMBL" id="ESO97552.1"/>
    </source>
</evidence>
<feature type="region of interest" description="Disordered" evidence="2">
    <location>
        <begin position="467"/>
        <end position="486"/>
    </location>
</feature>
<protein>
    <recommendedName>
        <fullName evidence="5">MYND-type domain-containing protein</fullName>
    </recommendedName>
</protein>
<feature type="coiled-coil region" evidence="1">
    <location>
        <begin position="492"/>
        <end position="522"/>
    </location>
</feature>
<feature type="region of interest" description="Disordered" evidence="2">
    <location>
        <begin position="596"/>
        <end position="626"/>
    </location>
</feature>
<feature type="compositionally biased region" description="Polar residues" evidence="2">
    <location>
        <begin position="175"/>
        <end position="189"/>
    </location>
</feature>
<gene>
    <name evidence="3" type="ORF">LOTGIDRAFT_228212</name>
</gene>
<name>V4AKC3_LOTGI</name>
<feature type="compositionally biased region" description="Basic and acidic residues" evidence="2">
    <location>
        <begin position="617"/>
        <end position="626"/>
    </location>
</feature>
<evidence type="ECO:0000256" key="2">
    <source>
        <dbReference type="SAM" id="MobiDB-lite"/>
    </source>
</evidence>
<feature type="compositionally biased region" description="Basic and acidic residues" evidence="2">
    <location>
        <begin position="122"/>
        <end position="135"/>
    </location>
</feature>
<feature type="compositionally biased region" description="Polar residues" evidence="2">
    <location>
        <begin position="645"/>
        <end position="662"/>
    </location>
</feature>
<feature type="compositionally biased region" description="Polar residues" evidence="2">
    <location>
        <begin position="274"/>
        <end position="305"/>
    </location>
</feature>
<evidence type="ECO:0008006" key="5">
    <source>
        <dbReference type="Google" id="ProtNLM"/>
    </source>
</evidence>
<dbReference type="HOGENOM" id="CLU_276256_0_0_1"/>
<evidence type="ECO:0000313" key="4">
    <source>
        <dbReference type="Proteomes" id="UP000030746"/>
    </source>
</evidence>
<sequence length="1153" mass="129573">MADIGIELGNNLKQKQIFICCSLEYWSKEYDLDELPVIHPPKRRRLQKLNMQETAIRSNLDSDRIRLELPLHNWLEHKIKLGTESTKTSSENVQEESGNETTCTKKKSEKHSKKVKPVSPDTKLKDTKDLKDSETSKLLCKESDVLPDNAANAVTPSHETSSTEKSDVWRKQLALSRSKSQSKQNVSNCTDKENDFDNKQEVEDIQENNVEVQELVLSSTPLVSPKTLKPAQDVNTNFKKSPVGDDILQSDDLSLHNLDKVENSADGQLVADETPTSQKKSDQNVPVPSLQNIEDTDIKQGNVNSELEMDKSTENAIEEERSNPDFDNHAHNLTTNVSDVNQPLDLCLKVSQDTPVKPVSQKPQPKVQLVHPQVISSTAKKKEEHTNLLQTTKMAIQSITSSRTPFQNDHNTSDEASNVMNQESQVNVSPQVEVCDFSMKTKSNINSSSQIHQESHQSNTIICLPATSDHEMTPGGNTPPASSKKLPDDLEFQHHIEELRHLERLARKKEQEHAQVLALSRKKVETIMKLKLQKKRAAALNLSTLTFDKEHEVQLDVSASNSSPGSSSSEYLATNAVTGKENPGQVVGHSCAEAEKGENTDTSNDSHCKINVGSNEHTSKDNKSEDMRTMTGRITEALQQAVQNKTIKNPNSENDKQITPQPAHQRVKSTLPHDEPCKLPNDASSLCPFRLRSDSLTDPSINPTKKSMDKPIQEAHNQPAFQPAGSLIVPNIPISQKESLGYNYSGVNESNKSRTLEYKRTQSYNKEDELNKQKNEVIDLTIETSSVLNDPPPLKRIKRDEIMEMPPLHSKGPLINHNLLYDESTSRQILRSPNQRVTATSNSQEVIQPVPRYQIKASSYSHSPPVYQQNLVPSTASSTPPVQNRLHYDRSSPYSRGASPQALYPMRPGLPNPMMRLPNVPTFSPQIRPEQQMQKQIHHAPFPPVPQNNPYGHLEPGEIITNRFPRGWHHPSQINAAPNQHMPEVAERRMFPGQHSLSPHVLKQIMTQQFLQQPMQRIPAEQSHHPSGQSGPYRAPIYNASQKVFSPHGMAQPLHEPMKRSNDIQQQYSGSQTRPVTSIIENNRACCVCNKVSCFICSGCRKVWYCSYQCQVDLENNIYDSQDQKLKVFNFLNLNNLLLTLDFVYPCLSFAVE</sequence>
<feature type="region of interest" description="Disordered" evidence="2">
    <location>
        <begin position="645"/>
        <end position="713"/>
    </location>
</feature>
<feature type="compositionally biased region" description="Basic and acidic residues" evidence="2">
    <location>
        <begin position="161"/>
        <end position="170"/>
    </location>
</feature>